<dbReference type="OrthoDB" id="10057240at2759"/>
<accession>A0A4C1X2T1</accession>
<comment type="caution">
    <text evidence="1">The sequence shown here is derived from an EMBL/GenBank/DDBJ whole genome shotgun (WGS) entry which is preliminary data.</text>
</comment>
<keyword evidence="2" id="KW-1185">Reference proteome</keyword>
<evidence type="ECO:0000313" key="1">
    <source>
        <dbReference type="EMBL" id="GBP57430.1"/>
    </source>
</evidence>
<dbReference type="AlphaFoldDB" id="A0A4C1X2T1"/>
<sequence length="88" mass="9777">MANQRNSENNWTYCDFRRNVATIYLQKYGKSPTRNSACGVPVQIRVPTEVRSAGSADDHCKSTVLNEDADIVINALEKCVPSVILVCM</sequence>
<proteinExistence type="predicted"/>
<reference evidence="1 2" key="1">
    <citation type="journal article" date="2019" name="Commun. Biol.">
        <title>The bagworm genome reveals a unique fibroin gene that provides high tensile strength.</title>
        <authorList>
            <person name="Kono N."/>
            <person name="Nakamura H."/>
            <person name="Ohtoshi R."/>
            <person name="Tomita M."/>
            <person name="Numata K."/>
            <person name="Arakawa K."/>
        </authorList>
    </citation>
    <scope>NUCLEOTIDE SEQUENCE [LARGE SCALE GENOMIC DNA]</scope>
</reference>
<organism evidence="1 2">
    <name type="scientific">Eumeta variegata</name>
    <name type="common">Bagworm moth</name>
    <name type="synonym">Eumeta japonica</name>
    <dbReference type="NCBI Taxonomy" id="151549"/>
    <lineage>
        <taxon>Eukaryota</taxon>
        <taxon>Metazoa</taxon>
        <taxon>Ecdysozoa</taxon>
        <taxon>Arthropoda</taxon>
        <taxon>Hexapoda</taxon>
        <taxon>Insecta</taxon>
        <taxon>Pterygota</taxon>
        <taxon>Neoptera</taxon>
        <taxon>Endopterygota</taxon>
        <taxon>Lepidoptera</taxon>
        <taxon>Glossata</taxon>
        <taxon>Ditrysia</taxon>
        <taxon>Tineoidea</taxon>
        <taxon>Psychidae</taxon>
        <taxon>Oiketicinae</taxon>
        <taxon>Eumeta</taxon>
    </lineage>
</organism>
<name>A0A4C1X2T1_EUMVA</name>
<evidence type="ECO:0000313" key="2">
    <source>
        <dbReference type="Proteomes" id="UP000299102"/>
    </source>
</evidence>
<dbReference type="EMBL" id="BGZK01000716">
    <property type="protein sequence ID" value="GBP57430.1"/>
    <property type="molecule type" value="Genomic_DNA"/>
</dbReference>
<protein>
    <submittedName>
        <fullName evidence="1">Uncharacterized protein</fullName>
    </submittedName>
</protein>
<dbReference type="Proteomes" id="UP000299102">
    <property type="component" value="Unassembled WGS sequence"/>
</dbReference>
<gene>
    <name evidence="1" type="ORF">EVAR_41324_1</name>
</gene>